<dbReference type="EMBL" id="KY052854">
    <property type="protein sequence ID" value="ASF00749.1"/>
    <property type="molecule type" value="Genomic_DNA"/>
</dbReference>
<organism evidence="1">
    <name type="scientific">uncultured virus</name>
    <dbReference type="NCBI Taxonomy" id="340016"/>
    <lineage>
        <taxon>Viruses</taxon>
        <taxon>environmental samples</taxon>
    </lineage>
</organism>
<protein>
    <submittedName>
        <fullName evidence="1">Uncharacterized protein</fullName>
    </submittedName>
</protein>
<proteinExistence type="predicted"/>
<reference evidence="1" key="2">
    <citation type="journal article" date="2017" name="Nat. Commun.">
        <title>Single-virus genomics reveals hidden cosmopolitan and abundant viruses.</title>
        <authorList>
            <person name="Martinez-Hernandez F."/>
            <person name="Fornas O."/>
            <person name="Lluesma Gomez M."/>
            <person name="Bolduc B."/>
            <person name="de la Cruz Pena M.J."/>
            <person name="Martinez J.M."/>
            <person name="Anton J."/>
            <person name="Gasol J.M."/>
            <person name="Rosselli R."/>
            <person name="Rodriguez-Valera F."/>
            <person name="Sullivan M.B."/>
            <person name="Acinas S.G."/>
            <person name="Martinez-Garcia M."/>
        </authorList>
    </citation>
    <scope>NUCLEOTIDE SEQUENCE</scope>
</reference>
<name>A0A218MN84_9VIRU</name>
<accession>A0A218MN84</accession>
<reference evidence="1" key="1">
    <citation type="submission" date="2016-10" db="EMBL/GenBank/DDBJ databases">
        <authorList>
            <person name="Varghese N."/>
        </authorList>
    </citation>
    <scope>NUCLEOTIDE SEQUENCE</scope>
</reference>
<sequence>MTKIAETKMESGLTFQQVMLLNALRRQAKTGMLMTNPRVTGYTSFAKAVLAFINDNKAPKTCKNLYEYLVKKGYYKNLDMELA</sequence>
<evidence type="ECO:0000313" key="1">
    <source>
        <dbReference type="EMBL" id="ASF00749.1"/>
    </source>
</evidence>